<dbReference type="OrthoDB" id="5985073at2759"/>
<dbReference type="InParanoid" id="A0A316V5S0"/>
<accession>A0A316V5S0</accession>
<dbReference type="EMBL" id="KZ819607">
    <property type="protein sequence ID" value="PWN31543.1"/>
    <property type="molecule type" value="Genomic_DNA"/>
</dbReference>
<dbReference type="PANTHER" id="PTHR35560">
    <property type="entry name" value="BLL0132 PROTEIN"/>
    <property type="match status" value="1"/>
</dbReference>
<dbReference type="RefSeq" id="XP_025351845.1">
    <property type="nucleotide sequence ID" value="XM_025499660.1"/>
</dbReference>
<dbReference type="PANTHER" id="PTHR35560:SF3">
    <property type="entry name" value="PEPTIDASE S9 PROLYL OLIGOPEPTIDASE CATALYTIC DOMAIN-CONTAINING PROTEIN"/>
    <property type="match status" value="1"/>
</dbReference>
<proteinExistence type="predicted"/>
<sequence length="220" mass="24244">MSPFTIYDELVTIYSDKIKYPNVKTIKFVGHGGGALVIQRYAALRNTGDSATTSPAIRYVLGNPSSMLYFTTDRSTNQYKSCDVLNIYYYGLDQYDAPYATDINNPASLFKTYAARDVRYLVSLGDTSTTNGDQSCGARAQGGAPRELRSRTYWKYTHLLAGVKDSSLSAYPGTFASLQNNARPEFNTDIKHTISTIQNAGHSEVETFTSSQGLQAIFGQ</sequence>
<organism evidence="1 2">
    <name type="scientific">Meira miltonrushii</name>
    <dbReference type="NCBI Taxonomy" id="1280837"/>
    <lineage>
        <taxon>Eukaryota</taxon>
        <taxon>Fungi</taxon>
        <taxon>Dikarya</taxon>
        <taxon>Basidiomycota</taxon>
        <taxon>Ustilaginomycotina</taxon>
        <taxon>Exobasidiomycetes</taxon>
        <taxon>Exobasidiales</taxon>
        <taxon>Brachybasidiaceae</taxon>
        <taxon>Meira</taxon>
    </lineage>
</organism>
<evidence type="ECO:0000313" key="2">
    <source>
        <dbReference type="Proteomes" id="UP000245771"/>
    </source>
</evidence>
<evidence type="ECO:0008006" key="3">
    <source>
        <dbReference type="Google" id="ProtNLM"/>
    </source>
</evidence>
<reference evidence="1 2" key="1">
    <citation type="journal article" date="2018" name="Mol. Biol. Evol.">
        <title>Broad Genomic Sampling Reveals a Smut Pathogenic Ancestry of the Fungal Clade Ustilaginomycotina.</title>
        <authorList>
            <person name="Kijpornyongpan T."/>
            <person name="Mondo S.J."/>
            <person name="Barry K."/>
            <person name="Sandor L."/>
            <person name="Lee J."/>
            <person name="Lipzen A."/>
            <person name="Pangilinan J."/>
            <person name="LaButti K."/>
            <person name="Hainaut M."/>
            <person name="Henrissat B."/>
            <person name="Grigoriev I.V."/>
            <person name="Spatafora J.W."/>
            <person name="Aime M.C."/>
        </authorList>
    </citation>
    <scope>NUCLEOTIDE SEQUENCE [LARGE SCALE GENOMIC DNA]</scope>
    <source>
        <strain evidence="1 2">MCA 3882</strain>
    </source>
</reference>
<dbReference type="Proteomes" id="UP000245771">
    <property type="component" value="Unassembled WGS sequence"/>
</dbReference>
<evidence type="ECO:0000313" key="1">
    <source>
        <dbReference type="EMBL" id="PWN31543.1"/>
    </source>
</evidence>
<protein>
    <recommendedName>
        <fullName evidence="3">Alpha/beta-hydrolase</fullName>
    </recommendedName>
</protein>
<dbReference type="InterPro" id="IPR029058">
    <property type="entry name" value="AB_hydrolase_fold"/>
</dbReference>
<dbReference type="GeneID" id="37021441"/>
<name>A0A316V5S0_9BASI</name>
<keyword evidence="2" id="KW-1185">Reference proteome</keyword>
<dbReference type="Gene3D" id="3.40.50.1820">
    <property type="entry name" value="alpha/beta hydrolase"/>
    <property type="match status" value="1"/>
</dbReference>
<dbReference type="STRING" id="1280837.A0A316V5S0"/>
<gene>
    <name evidence="1" type="ORF">FA14DRAFT_162548</name>
</gene>
<dbReference type="AlphaFoldDB" id="A0A316V5S0"/>